<dbReference type="STRING" id="914234.M2R244"/>
<gene>
    <name evidence="1" type="ORF">CERSUDRAFT_25135</name>
</gene>
<dbReference type="Proteomes" id="UP000016930">
    <property type="component" value="Unassembled WGS sequence"/>
</dbReference>
<dbReference type="OrthoDB" id="2689725at2759"/>
<protein>
    <submittedName>
        <fullName evidence="1">Uncharacterized protein</fullName>
    </submittedName>
</protein>
<keyword evidence="2" id="KW-1185">Reference proteome</keyword>
<dbReference type="HOGENOM" id="CLU_013084_0_1_1"/>
<evidence type="ECO:0000313" key="2">
    <source>
        <dbReference type="Proteomes" id="UP000016930"/>
    </source>
</evidence>
<proteinExistence type="predicted"/>
<name>M2R244_CERS8</name>
<organism evidence="1 2">
    <name type="scientific">Ceriporiopsis subvermispora (strain B)</name>
    <name type="common">White-rot fungus</name>
    <name type="synonym">Gelatoporia subvermispora</name>
    <dbReference type="NCBI Taxonomy" id="914234"/>
    <lineage>
        <taxon>Eukaryota</taxon>
        <taxon>Fungi</taxon>
        <taxon>Dikarya</taxon>
        <taxon>Basidiomycota</taxon>
        <taxon>Agaricomycotina</taxon>
        <taxon>Agaricomycetes</taxon>
        <taxon>Polyporales</taxon>
        <taxon>Gelatoporiaceae</taxon>
        <taxon>Gelatoporia</taxon>
    </lineage>
</organism>
<dbReference type="EMBL" id="KB445812">
    <property type="protein sequence ID" value="EMD32312.1"/>
    <property type="molecule type" value="Genomic_DNA"/>
</dbReference>
<dbReference type="AlphaFoldDB" id="M2R244"/>
<feature type="non-terminal residue" evidence="1">
    <location>
        <position position="1"/>
    </location>
</feature>
<feature type="non-terminal residue" evidence="1">
    <location>
        <position position="195"/>
    </location>
</feature>
<evidence type="ECO:0000313" key="1">
    <source>
        <dbReference type="EMBL" id="EMD32312.1"/>
    </source>
</evidence>
<sequence>TLKYKATRDYYRVLDNLQRLIVQRLFELHSLNLSQTAYRIGTHITKSLQTRCKAIRNTVRVYNDAARTLQPPKPTLNWSKVSHYMFLDEFNLLKDTRNDIRDKPWARPAVRETMKRAWRVARTKEEILRCTVEVRRLHTAIIDKSQLFEGVLSRLRELHDPLYHIVQDYCTRRTCVNQVLLAKIQEIYDLDEFTG</sequence>
<reference evidence="1 2" key="1">
    <citation type="journal article" date="2012" name="Proc. Natl. Acad. Sci. U.S.A.">
        <title>Comparative genomics of Ceriporiopsis subvermispora and Phanerochaete chrysosporium provide insight into selective ligninolysis.</title>
        <authorList>
            <person name="Fernandez-Fueyo E."/>
            <person name="Ruiz-Duenas F.J."/>
            <person name="Ferreira P."/>
            <person name="Floudas D."/>
            <person name="Hibbett D.S."/>
            <person name="Canessa P."/>
            <person name="Larrondo L.F."/>
            <person name="James T.Y."/>
            <person name="Seelenfreund D."/>
            <person name="Lobos S."/>
            <person name="Polanco R."/>
            <person name="Tello M."/>
            <person name="Honda Y."/>
            <person name="Watanabe T."/>
            <person name="Watanabe T."/>
            <person name="Ryu J.S."/>
            <person name="Kubicek C.P."/>
            <person name="Schmoll M."/>
            <person name="Gaskell J."/>
            <person name="Hammel K.E."/>
            <person name="St John F.J."/>
            <person name="Vanden Wymelenberg A."/>
            <person name="Sabat G."/>
            <person name="Splinter BonDurant S."/>
            <person name="Syed K."/>
            <person name="Yadav J.S."/>
            <person name="Doddapaneni H."/>
            <person name="Subramanian V."/>
            <person name="Lavin J.L."/>
            <person name="Oguiza J.A."/>
            <person name="Perez G."/>
            <person name="Pisabarro A.G."/>
            <person name="Ramirez L."/>
            <person name="Santoyo F."/>
            <person name="Master E."/>
            <person name="Coutinho P.M."/>
            <person name="Henrissat B."/>
            <person name="Lombard V."/>
            <person name="Magnuson J.K."/>
            <person name="Kuees U."/>
            <person name="Hori C."/>
            <person name="Igarashi K."/>
            <person name="Samejima M."/>
            <person name="Held B.W."/>
            <person name="Barry K.W."/>
            <person name="LaButti K.M."/>
            <person name="Lapidus A."/>
            <person name="Lindquist E.A."/>
            <person name="Lucas S.M."/>
            <person name="Riley R."/>
            <person name="Salamov A.A."/>
            <person name="Hoffmeister D."/>
            <person name="Schwenk D."/>
            <person name="Hadar Y."/>
            <person name="Yarden O."/>
            <person name="de Vries R.P."/>
            <person name="Wiebenga A."/>
            <person name="Stenlid J."/>
            <person name="Eastwood D."/>
            <person name="Grigoriev I.V."/>
            <person name="Berka R.M."/>
            <person name="Blanchette R.A."/>
            <person name="Kersten P."/>
            <person name="Martinez A.T."/>
            <person name="Vicuna R."/>
            <person name="Cullen D."/>
        </authorList>
    </citation>
    <scope>NUCLEOTIDE SEQUENCE [LARGE SCALE GENOMIC DNA]</scope>
    <source>
        <strain evidence="1 2">B</strain>
    </source>
</reference>
<accession>M2R244</accession>